<dbReference type="PROSITE" id="PS50016">
    <property type="entry name" value="ZF_PHD_2"/>
    <property type="match status" value="1"/>
</dbReference>
<dbReference type="Pfam" id="PF17921">
    <property type="entry name" value="Integrase_H2C2"/>
    <property type="match status" value="1"/>
</dbReference>
<dbReference type="PANTHER" id="PTHR34718:SF2">
    <property type="entry name" value="PHD-TYPE DOMAIN-CONTAINING PROTEIN"/>
    <property type="match status" value="1"/>
</dbReference>
<dbReference type="Pfam" id="PF02902">
    <property type="entry name" value="Peptidase_C48"/>
    <property type="match status" value="1"/>
</dbReference>
<dbReference type="GO" id="GO:0006508">
    <property type="term" value="P:proteolysis"/>
    <property type="evidence" value="ECO:0007669"/>
    <property type="project" value="UniProtKB-KW"/>
</dbReference>
<dbReference type="InterPro" id="IPR041588">
    <property type="entry name" value="Integrase_H2C2"/>
</dbReference>
<dbReference type="GO" id="GO:0008234">
    <property type="term" value="F:cysteine-type peptidase activity"/>
    <property type="evidence" value="ECO:0007669"/>
    <property type="project" value="InterPro"/>
</dbReference>
<evidence type="ECO:0000256" key="5">
    <source>
        <dbReference type="ARBA" id="ARBA00022801"/>
    </source>
</evidence>
<keyword evidence="2" id="KW-0645">Protease</keyword>
<feature type="domain" description="Integrase catalytic" evidence="10">
    <location>
        <begin position="157"/>
        <end position="328"/>
    </location>
</feature>
<dbReference type="InterPro" id="IPR011011">
    <property type="entry name" value="Znf_FYVE_PHD"/>
</dbReference>
<dbReference type="OrthoDB" id="436852at2759"/>
<keyword evidence="6" id="KW-0862">Zinc</keyword>
<evidence type="ECO:0000259" key="9">
    <source>
        <dbReference type="PROSITE" id="PS50016"/>
    </source>
</evidence>
<dbReference type="InterPro" id="IPR003653">
    <property type="entry name" value="Peptidase_C48_C"/>
</dbReference>
<evidence type="ECO:0000256" key="4">
    <source>
        <dbReference type="ARBA" id="ARBA00022771"/>
    </source>
</evidence>
<dbReference type="Pfam" id="PF00665">
    <property type="entry name" value="rve"/>
    <property type="match status" value="1"/>
</dbReference>
<dbReference type="InterPro" id="IPR038765">
    <property type="entry name" value="Papain-like_cys_pep_sf"/>
</dbReference>
<dbReference type="PROSITE" id="PS50994">
    <property type="entry name" value="INTEGRASE"/>
    <property type="match status" value="1"/>
</dbReference>
<dbReference type="PROSITE" id="PS01359">
    <property type="entry name" value="ZF_PHD_1"/>
    <property type="match status" value="1"/>
</dbReference>
<feature type="domain" description="PHD-type" evidence="9">
    <location>
        <begin position="777"/>
        <end position="822"/>
    </location>
</feature>
<dbReference type="InterPro" id="IPR019786">
    <property type="entry name" value="Zinc_finger_PHD-type_CS"/>
</dbReference>
<keyword evidence="5" id="KW-0378">Hydrolase</keyword>
<organism evidence="11 12">
    <name type="scientific">Stichopus japonicus</name>
    <name type="common">Sea cucumber</name>
    <dbReference type="NCBI Taxonomy" id="307972"/>
    <lineage>
        <taxon>Eukaryota</taxon>
        <taxon>Metazoa</taxon>
        <taxon>Echinodermata</taxon>
        <taxon>Eleutherozoa</taxon>
        <taxon>Echinozoa</taxon>
        <taxon>Holothuroidea</taxon>
        <taxon>Aspidochirotacea</taxon>
        <taxon>Aspidochirotida</taxon>
        <taxon>Stichopodidae</taxon>
        <taxon>Apostichopus</taxon>
    </lineage>
</organism>
<comment type="caution">
    <text evidence="11">The sequence shown here is derived from an EMBL/GenBank/DDBJ whole genome shotgun (WGS) entry which is preliminary data.</text>
</comment>
<dbReference type="SUPFAM" id="SSF54001">
    <property type="entry name" value="Cysteine proteinases"/>
    <property type="match status" value="1"/>
</dbReference>
<name>A0A2G8JVA9_STIJA</name>
<keyword evidence="12" id="KW-1185">Reference proteome</keyword>
<feature type="compositionally biased region" description="Polar residues" evidence="8">
    <location>
        <begin position="386"/>
        <end position="419"/>
    </location>
</feature>
<dbReference type="SUPFAM" id="SSF53098">
    <property type="entry name" value="Ribonuclease H-like"/>
    <property type="match status" value="1"/>
</dbReference>
<dbReference type="GO" id="GO:0003676">
    <property type="term" value="F:nucleic acid binding"/>
    <property type="evidence" value="ECO:0007669"/>
    <property type="project" value="InterPro"/>
</dbReference>
<evidence type="ECO:0000256" key="2">
    <source>
        <dbReference type="ARBA" id="ARBA00022670"/>
    </source>
</evidence>
<dbReference type="InterPro" id="IPR001584">
    <property type="entry name" value="Integrase_cat-core"/>
</dbReference>
<dbReference type="GO" id="GO:0008270">
    <property type="term" value="F:zinc ion binding"/>
    <property type="evidence" value="ECO:0007669"/>
    <property type="project" value="UniProtKB-KW"/>
</dbReference>
<dbReference type="PANTHER" id="PTHR34718">
    <property type="entry name" value="PHD-TYPE DOMAIN-CONTAINING PROTEIN"/>
    <property type="match status" value="1"/>
</dbReference>
<gene>
    <name evidence="11" type="ORF">BSL78_23450</name>
</gene>
<reference evidence="11 12" key="1">
    <citation type="journal article" date="2017" name="PLoS Biol.">
        <title>The sea cucumber genome provides insights into morphological evolution and visceral regeneration.</title>
        <authorList>
            <person name="Zhang X."/>
            <person name="Sun L."/>
            <person name="Yuan J."/>
            <person name="Sun Y."/>
            <person name="Gao Y."/>
            <person name="Zhang L."/>
            <person name="Li S."/>
            <person name="Dai H."/>
            <person name="Hamel J.F."/>
            <person name="Liu C."/>
            <person name="Yu Y."/>
            <person name="Liu S."/>
            <person name="Lin W."/>
            <person name="Guo K."/>
            <person name="Jin S."/>
            <person name="Xu P."/>
            <person name="Storey K.B."/>
            <person name="Huan P."/>
            <person name="Zhang T."/>
            <person name="Zhou Y."/>
            <person name="Zhang J."/>
            <person name="Lin C."/>
            <person name="Li X."/>
            <person name="Xing L."/>
            <person name="Huo D."/>
            <person name="Sun M."/>
            <person name="Wang L."/>
            <person name="Mercier A."/>
            <person name="Li F."/>
            <person name="Yang H."/>
            <person name="Xiang J."/>
        </authorList>
    </citation>
    <scope>NUCLEOTIDE SEQUENCE [LARGE SCALE GENOMIC DNA]</scope>
    <source>
        <strain evidence="11">Shaxun</strain>
        <tissue evidence="11">Muscle</tissue>
    </source>
</reference>
<dbReference type="Gene3D" id="1.10.340.70">
    <property type="match status" value="1"/>
</dbReference>
<accession>A0A2G8JVA9</accession>
<dbReference type="SUPFAM" id="SSF57903">
    <property type="entry name" value="FYVE/PHD zinc finger"/>
    <property type="match status" value="1"/>
</dbReference>
<feature type="region of interest" description="Disordered" evidence="8">
    <location>
        <begin position="344"/>
        <end position="426"/>
    </location>
</feature>
<evidence type="ECO:0000259" key="10">
    <source>
        <dbReference type="PROSITE" id="PS50994"/>
    </source>
</evidence>
<dbReference type="Gene3D" id="3.30.420.10">
    <property type="entry name" value="Ribonuclease H-like superfamily/Ribonuclease H"/>
    <property type="match status" value="1"/>
</dbReference>
<keyword evidence="3" id="KW-0479">Metal-binding</keyword>
<evidence type="ECO:0000256" key="7">
    <source>
        <dbReference type="PROSITE-ProRule" id="PRU00146"/>
    </source>
</evidence>
<comment type="similarity">
    <text evidence="1">Belongs to the peptidase C48 family.</text>
</comment>
<dbReference type="InterPro" id="IPR019787">
    <property type="entry name" value="Znf_PHD-finger"/>
</dbReference>
<evidence type="ECO:0000256" key="3">
    <source>
        <dbReference type="ARBA" id="ARBA00022723"/>
    </source>
</evidence>
<evidence type="ECO:0000313" key="11">
    <source>
        <dbReference type="EMBL" id="PIK39696.1"/>
    </source>
</evidence>
<evidence type="ECO:0000256" key="1">
    <source>
        <dbReference type="ARBA" id="ARBA00005234"/>
    </source>
</evidence>
<dbReference type="InterPro" id="IPR001965">
    <property type="entry name" value="Znf_PHD"/>
</dbReference>
<dbReference type="Gene3D" id="3.30.40.10">
    <property type="entry name" value="Zinc/RING finger domain, C3HC4 (zinc finger)"/>
    <property type="match status" value="1"/>
</dbReference>
<evidence type="ECO:0000313" key="12">
    <source>
        <dbReference type="Proteomes" id="UP000230750"/>
    </source>
</evidence>
<keyword evidence="4 7" id="KW-0863">Zinc-finger</keyword>
<dbReference type="Gene3D" id="3.40.395.10">
    <property type="entry name" value="Adenoviral Proteinase, Chain A"/>
    <property type="match status" value="1"/>
</dbReference>
<dbReference type="Proteomes" id="UP000230750">
    <property type="component" value="Unassembled WGS sequence"/>
</dbReference>
<dbReference type="EMBL" id="MRZV01001210">
    <property type="protein sequence ID" value="PIK39696.1"/>
    <property type="molecule type" value="Genomic_DNA"/>
</dbReference>
<dbReference type="InterPro" id="IPR012337">
    <property type="entry name" value="RNaseH-like_sf"/>
</dbReference>
<dbReference type="InterPro" id="IPR013083">
    <property type="entry name" value="Znf_RING/FYVE/PHD"/>
</dbReference>
<dbReference type="Pfam" id="PF00628">
    <property type="entry name" value="PHD"/>
    <property type="match status" value="1"/>
</dbReference>
<dbReference type="InterPro" id="IPR036397">
    <property type="entry name" value="RNaseH_sf"/>
</dbReference>
<proteinExistence type="inferred from homology"/>
<dbReference type="AlphaFoldDB" id="A0A2G8JVA9"/>
<dbReference type="SMART" id="SM00249">
    <property type="entry name" value="PHD"/>
    <property type="match status" value="1"/>
</dbReference>
<sequence>MKSQEMSFEPLKEHMKSTTDNLLKAKTTYVISREKYESVIRHLTTGDNVTPHFKAWVKKKRFSIQNIPALDIVDTLVVPADEKEDPLRLGNFKRVIPADEMFDVVRQVHCTELQHAGYKKTLEKVQRMFNGIPRSYVQEFCKNCPVCQLSVPQTVRPPLRPIIATGFLNRVQVDLIDMRHDPDGDFKWIGHFMDHFSKYHVIFPLKQKTAQEVADKLQERVLSYLGVPKIFHSDNGREFVNELLHALFDQWGGDVLFVRGRPRHSQSQGLVENGNKTLESRLAAMKAEKSIGENTPWVSWLPRIQYGLNVTVQESIKETPYAVVFGQQPQSSFVPGSTVNFVDEEDIDGCVEPPEKRMRPIPSPRKMKDAPVPPPVPAPRRKRDTTSPQSPSPSHATTPDDQSQSSSHATTPADQSPSQDEIKQLSFKKYRDKAMTNYKANAERMKETFRNRKRIRVIEFENGDMVTVDIPKLDRSCSNPRRLPAIIYKVTGDTAKRYHIATEFGTLKGTFQGGDLMPYTGDMTPNYKQETTLREASRKAYPKKLQTKRCGCTSRCTTARCPCKRQGEDCTSHCHPSHACSNRTKTTTATTTKHQMLIVGPKNWLTDRHMDEASQLMKKIDPTLAGLSSSVLVSANKTRKPTGKFIQFVHIEGNHWITISNVHSKTPDQLTVYDSLHGGRLSTAAQQTIARYVKTTKDRLSIDLANVQQQDNSNDCGPFAIAFGVSLAYGEDPVQMTYTTTSLRQTLNDAFTNKFLERFSSTCQFRNADSVRTYDVEIHCRCRGIDDGTKMVKCERCSRWFHFKCCDIDEDNVKDWSCELCK</sequence>
<evidence type="ECO:0000256" key="8">
    <source>
        <dbReference type="SAM" id="MobiDB-lite"/>
    </source>
</evidence>
<evidence type="ECO:0000256" key="6">
    <source>
        <dbReference type="ARBA" id="ARBA00022833"/>
    </source>
</evidence>
<protein>
    <submittedName>
        <fullName evidence="11">Putative SCAN domain-containing protein 3-like</fullName>
    </submittedName>
</protein>
<dbReference type="GO" id="GO:0015074">
    <property type="term" value="P:DNA integration"/>
    <property type="evidence" value="ECO:0007669"/>
    <property type="project" value="InterPro"/>
</dbReference>